<proteinExistence type="predicted"/>
<evidence type="ECO:0000313" key="1">
    <source>
        <dbReference type="EMBL" id="TJZ73389.1"/>
    </source>
</evidence>
<dbReference type="Proteomes" id="UP000305109">
    <property type="component" value="Unassembled WGS sequence"/>
</dbReference>
<organism evidence="1 2">
    <name type="scientific">Rhodococcus oryzae</name>
    <dbReference type="NCBI Taxonomy" id="2571143"/>
    <lineage>
        <taxon>Bacteria</taxon>
        <taxon>Bacillati</taxon>
        <taxon>Actinomycetota</taxon>
        <taxon>Actinomycetes</taxon>
        <taxon>Mycobacteriales</taxon>
        <taxon>Nocardiaceae</taxon>
        <taxon>Rhodococcus</taxon>
    </lineage>
</organism>
<sequence>MSSRSGSHRRPSPRRRTMLLGGVLTAFLGLIIGIIAACPLAERTVVADGSALAHSAPVTADQRDAIGKSPACRKDPAAPVAPIQAGVPHREDLRIPLAAHHAPAPVMLGRSIHTGSGPVDTNGPPSPALDLTTILRI</sequence>
<evidence type="ECO:0000313" key="2">
    <source>
        <dbReference type="Proteomes" id="UP000305109"/>
    </source>
</evidence>
<gene>
    <name evidence="1" type="ORF">FCG67_24395</name>
</gene>
<accession>A0ABY2RD50</accession>
<name>A0ABY2RD50_9NOCA</name>
<dbReference type="EMBL" id="SUMD01000019">
    <property type="protein sequence ID" value="TJZ73389.1"/>
    <property type="molecule type" value="Genomic_DNA"/>
</dbReference>
<protein>
    <submittedName>
        <fullName evidence="1">Uncharacterized protein</fullName>
    </submittedName>
</protein>
<dbReference type="RefSeq" id="WP_136912157.1">
    <property type="nucleotide sequence ID" value="NZ_SUMD01000019.1"/>
</dbReference>
<keyword evidence="2" id="KW-1185">Reference proteome</keyword>
<reference evidence="1 2" key="1">
    <citation type="submission" date="2019-04" db="EMBL/GenBank/DDBJ databases">
        <title>Rhodococcus oryzae sp. nov., a novel actinomycete isolated from rhizosphere soil of rice (Oryza sativa L.).</title>
        <authorList>
            <person name="Li C."/>
        </authorList>
    </citation>
    <scope>NUCLEOTIDE SEQUENCE [LARGE SCALE GENOMIC DNA]</scope>
    <source>
        <strain evidence="1 2">NEAU-CX67</strain>
    </source>
</reference>
<comment type="caution">
    <text evidence="1">The sequence shown here is derived from an EMBL/GenBank/DDBJ whole genome shotgun (WGS) entry which is preliminary data.</text>
</comment>